<evidence type="ECO:0000256" key="2">
    <source>
        <dbReference type="ARBA" id="ARBA00013275"/>
    </source>
</evidence>
<dbReference type="InterPro" id="IPR032387">
    <property type="entry name" value="ACAS_N"/>
</dbReference>
<feature type="domain" description="AMP-binding enzyme C-terminal" evidence="8">
    <location>
        <begin position="544"/>
        <end position="622"/>
    </location>
</feature>
<reference evidence="10 11" key="1">
    <citation type="submission" date="2020-06" db="EMBL/GenBank/DDBJ databases">
        <title>Schlegella sp. ID0723 isolated from air conditioner.</title>
        <authorList>
            <person name="Kim D.Y."/>
            <person name="Kim D.-U."/>
        </authorList>
    </citation>
    <scope>NUCLEOTIDE SEQUENCE [LARGE SCALE GENOMIC DNA]</scope>
    <source>
        <strain evidence="10 11">ID0723</strain>
    </source>
</reference>
<dbReference type="RefSeq" id="WP_176071668.1">
    <property type="nucleotide sequence ID" value="NZ_JABWMJ010000017.1"/>
</dbReference>
<keyword evidence="4" id="KW-0547">Nucleotide-binding</keyword>
<evidence type="ECO:0000259" key="7">
    <source>
        <dbReference type="Pfam" id="PF00501"/>
    </source>
</evidence>
<evidence type="ECO:0000256" key="3">
    <source>
        <dbReference type="ARBA" id="ARBA00022598"/>
    </source>
</evidence>
<dbReference type="SUPFAM" id="SSF56801">
    <property type="entry name" value="Acetyl-CoA synthetase-like"/>
    <property type="match status" value="1"/>
</dbReference>
<dbReference type="Pfam" id="PF00501">
    <property type="entry name" value="AMP-binding"/>
    <property type="match status" value="1"/>
</dbReference>
<feature type="domain" description="Acetyl-coenzyme A synthetase N-terminal" evidence="9">
    <location>
        <begin position="37"/>
        <end position="91"/>
    </location>
</feature>
<evidence type="ECO:0000256" key="4">
    <source>
        <dbReference type="ARBA" id="ARBA00022741"/>
    </source>
</evidence>
<name>A0A7Y6TZ64_9BURK</name>
<dbReference type="InterPro" id="IPR042099">
    <property type="entry name" value="ANL_N_sf"/>
</dbReference>
<dbReference type="Pfam" id="PF16177">
    <property type="entry name" value="ACAS_N"/>
    <property type="match status" value="1"/>
</dbReference>
<keyword evidence="3" id="KW-0436">Ligase</keyword>
<dbReference type="Gene3D" id="3.40.50.12780">
    <property type="entry name" value="N-terminal domain of ligase-like"/>
    <property type="match status" value="1"/>
</dbReference>
<keyword evidence="5" id="KW-0067">ATP-binding</keyword>
<dbReference type="PANTHER" id="PTHR24095:SF14">
    <property type="entry name" value="ACETYL-COENZYME A SYNTHETASE 1"/>
    <property type="match status" value="1"/>
</dbReference>
<keyword evidence="6" id="KW-0007">Acetylation</keyword>
<dbReference type="GO" id="GO:0006085">
    <property type="term" value="P:acetyl-CoA biosynthetic process"/>
    <property type="evidence" value="ECO:0007669"/>
    <property type="project" value="TreeGrafter"/>
</dbReference>
<dbReference type="InterPro" id="IPR025110">
    <property type="entry name" value="AMP-bd_C"/>
</dbReference>
<evidence type="ECO:0000259" key="9">
    <source>
        <dbReference type="Pfam" id="PF16177"/>
    </source>
</evidence>
<evidence type="ECO:0000256" key="5">
    <source>
        <dbReference type="ARBA" id="ARBA00022840"/>
    </source>
</evidence>
<evidence type="ECO:0000256" key="6">
    <source>
        <dbReference type="ARBA" id="ARBA00022990"/>
    </source>
</evidence>
<protein>
    <recommendedName>
        <fullName evidence="2">acetate--CoA ligase</fullName>
        <ecNumber evidence="2">6.2.1.1</ecNumber>
    </recommendedName>
</protein>
<dbReference type="InterPro" id="IPR020845">
    <property type="entry name" value="AMP-binding_CS"/>
</dbReference>
<accession>A0A7Y6TZ64</accession>
<organism evidence="10 11">
    <name type="scientific">Piscinibacter koreensis</name>
    <dbReference type="NCBI Taxonomy" id="2742824"/>
    <lineage>
        <taxon>Bacteria</taxon>
        <taxon>Pseudomonadati</taxon>
        <taxon>Pseudomonadota</taxon>
        <taxon>Betaproteobacteria</taxon>
        <taxon>Burkholderiales</taxon>
        <taxon>Sphaerotilaceae</taxon>
        <taxon>Piscinibacter</taxon>
    </lineage>
</organism>
<dbReference type="GO" id="GO:0005524">
    <property type="term" value="F:ATP binding"/>
    <property type="evidence" value="ECO:0007669"/>
    <property type="project" value="UniProtKB-KW"/>
</dbReference>
<dbReference type="AlphaFoldDB" id="A0A7Y6TZ64"/>
<dbReference type="InterPro" id="IPR045851">
    <property type="entry name" value="AMP-bd_C_sf"/>
</dbReference>
<feature type="domain" description="AMP-dependent synthetase/ligase" evidence="7">
    <location>
        <begin position="112"/>
        <end position="484"/>
    </location>
</feature>
<dbReference type="Pfam" id="PF13193">
    <property type="entry name" value="AMP-binding_C"/>
    <property type="match status" value="1"/>
</dbReference>
<dbReference type="PROSITE" id="PS00455">
    <property type="entry name" value="AMP_BINDING"/>
    <property type="match status" value="1"/>
</dbReference>
<dbReference type="InterPro" id="IPR000873">
    <property type="entry name" value="AMP-dep_synth/lig_dom"/>
</dbReference>
<dbReference type="GO" id="GO:0003987">
    <property type="term" value="F:acetate-CoA ligase activity"/>
    <property type="evidence" value="ECO:0007669"/>
    <property type="project" value="UniProtKB-EC"/>
</dbReference>
<comment type="similarity">
    <text evidence="1">Belongs to the ATP-dependent AMP-binding enzyme family.</text>
</comment>
<sequence>MQSTKRPFAWIPSPETIAGSNLTAFIRYTGQPDLQSLQSRADADPAWLMEQVFGFCDFRFYKPYERMLDTSRGIEWARWCVGGTTNIVLNCIDRHRGTPTWDRTFIAWESEDPTAPNARRELSYREFDAEVCRLAGALEALGVQRGDRVGLYMPNLPETFIAFFAVLKIGAVVMPLFSGFGPQPLVARLNDGEAKVVLTVDGTWRRGTPGAMKSVLDEALAAVPSVRNVLVLRHLGTALPCPMTPGRDVDWAAAVAEQSAERATTEMAADDPAVLLYTSGTTGKPKGCVWTHVGFLGSMVTRDMHICGDFRSSDRFFFMSDMGWMVGAMCACIPSYFGGSLLVAEGTPDYPDTGRFWRLLQYHKVTYLGVAPTLIRGLMRHGDQEVGRYDLSSLRITVSGGEAWTEAPWRWFFEHVCKGQLPFLNIVGGTEVGGCNFTGTVHHPLRPGSFGMGGLGVGVDIVDDAGKPVGPGQVGELVLRNPNIGFTKSLWRDDERYLDSYWRTLPGLWVHGDFAMRDEDGLVYILGRSDDTIKVSGKRTGPSEIETLLTSTGKVSEAAVIGVPDEVKGSAIVCVCVPMPGVAADAALERELSEAVVKGMGTSYRPRQVMLVGDLPKTRNMKIMRRVVRAVYRGDSPGDLSSLVNPEAVAELQARLSG</sequence>
<evidence type="ECO:0000313" key="11">
    <source>
        <dbReference type="Proteomes" id="UP000529637"/>
    </source>
</evidence>
<dbReference type="EC" id="6.2.1.1" evidence="2"/>
<evidence type="ECO:0000256" key="1">
    <source>
        <dbReference type="ARBA" id="ARBA00006432"/>
    </source>
</evidence>
<dbReference type="EMBL" id="JABWMJ010000017">
    <property type="protein sequence ID" value="NUZ08810.1"/>
    <property type="molecule type" value="Genomic_DNA"/>
</dbReference>
<proteinExistence type="inferred from homology"/>
<keyword evidence="11" id="KW-1185">Reference proteome</keyword>
<dbReference type="PANTHER" id="PTHR24095">
    <property type="entry name" value="ACETYL-COENZYME A SYNTHETASE"/>
    <property type="match status" value="1"/>
</dbReference>
<dbReference type="Gene3D" id="3.30.300.30">
    <property type="match status" value="1"/>
</dbReference>
<dbReference type="Proteomes" id="UP000529637">
    <property type="component" value="Unassembled WGS sequence"/>
</dbReference>
<comment type="caution">
    <text evidence="10">The sequence shown here is derived from an EMBL/GenBank/DDBJ whole genome shotgun (WGS) entry which is preliminary data.</text>
</comment>
<evidence type="ECO:0000313" key="10">
    <source>
        <dbReference type="EMBL" id="NUZ08810.1"/>
    </source>
</evidence>
<gene>
    <name evidence="10" type="ORF">HQN59_23990</name>
</gene>
<evidence type="ECO:0000259" key="8">
    <source>
        <dbReference type="Pfam" id="PF13193"/>
    </source>
</evidence>